<dbReference type="EnsemblPlants" id="OGLUM03G11150.1">
    <property type="protein sequence ID" value="OGLUM03G11150.1"/>
    <property type="gene ID" value="OGLUM03G11150"/>
</dbReference>
<proteinExistence type="predicted"/>
<dbReference type="HOGENOM" id="CLU_1680662_0_0_1"/>
<reference evidence="2" key="2">
    <citation type="submission" date="2018-05" db="EMBL/GenBank/DDBJ databases">
        <title>OgluRS3 (Oryza glumaepatula Reference Sequence Version 3).</title>
        <authorList>
            <person name="Zhang J."/>
            <person name="Kudrna D."/>
            <person name="Lee S."/>
            <person name="Talag J."/>
            <person name="Welchert J."/>
            <person name="Wing R.A."/>
        </authorList>
    </citation>
    <scope>NUCLEOTIDE SEQUENCE [LARGE SCALE GENOMIC DNA]</scope>
</reference>
<evidence type="ECO:0000256" key="1">
    <source>
        <dbReference type="SAM" id="MobiDB-lite"/>
    </source>
</evidence>
<evidence type="ECO:0000313" key="3">
    <source>
        <dbReference type="Proteomes" id="UP000026961"/>
    </source>
</evidence>
<name>A0A0D9Z4X6_9ORYZ</name>
<keyword evidence="3" id="KW-1185">Reference proteome</keyword>
<reference evidence="2" key="1">
    <citation type="submission" date="2015-04" db="UniProtKB">
        <authorList>
            <consortium name="EnsemblPlants"/>
        </authorList>
    </citation>
    <scope>IDENTIFICATION</scope>
</reference>
<accession>A0A0D9Z4X6</accession>
<protein>
    <submittedName>
        <fullName evidence="2">Uncharacterized protein</fullName>
    </submittedName>
</protein>
<evidence type="ECO:0000313" key="2">
    <source>
        <dbReference type="EnsemblPlants" id="OGLUM03G11150.1"/>
    </source>
</evidence>
<dbReference type="AlphaFoldDB" id="A0A0D9Z4X6"/>
<dbReference type="Proteomes" id="UP000026961">
    <property type="component" value="Chromosome 3"/>
</dbReference>
<organism evidence="2">
    <name type="scientific">Oryza glumipatula</name>
    <dbReference type="NCBI Taxonomy" id="40148"/>
    <lineage>
        <taxon>Eukaryota</taxon>
        <taxon>Viridiplantae</taxon>
        <taxon>Streptophyta</taxon>
        <taxon>Embryophyta</taxon>
        <taxon>Tracheophyta</taxon>
        <taxon>Spermatophyta</taxon>
        <taxon>Magnoliopsida</taxon>
        <taxon>Liliopsida</taxon>
        <taxon>Poales</taxon>
        <taxon>Poaceae</taxon>
        <taxon>BOP clade</taxon>
        <taxon>Oryzoideae</taxon>
        <taxon>Oryzeae</taxon>
        <taxon>Oryzinae</taxon>
        <taxon>Oryza</taxon>
    </lineage>
</organism>
<feature type="region of interest" description="Disordered" evidence="1">
    <location>
        <begin position="1"/>
        <end position="23"/>
    </location>
</feature>
<sequence>MDELKANLADLKSHGRRERSRGREAAVSQACELQNNGGHDCSLHSEATCWSLRLQGFGSEGGWSHSHAMSRGPWTRSYATCTAPGAAALVLVPFDGVAKAVDRSETVFCRRPTIRTHPQVFKWTFTAKNTAHLYSEVSLTVKKCFQNGRTVRLHIENENYKHMYIQLY</sequence>
<dbReference type="Gramene" id="OGLUM03G11150.1">
    <property type="protein sequence ID" value="OGLUM03G11150.1"/>
    <property type="gene ID" value="OGLUM03G11150"/>
</dbReference>